<dbReference type="PANTHER" id="PTHR39640:SF1">
    <property type="entry name" value="DUF790 FAMILY PROTEIN"/>
    <property type="match status" value="1"/>
</dbReference>
<comment type="caution">
    <text evidence="1">The sequence shown here is derived from an EMBL/GenBank/DDBJ whole genome shotgun (WGS) entry which is preliminary data.</text>
</comment>
<evidence type="ECO:0000313" key="1">
    <source>
        <dbReference type="EMBL" id="HIP74644.1"/>
    </source>
</evidence>
<reference evidence="1" key="1">
    <citation type="journal article" date="2020" name="ISME J.">
        <title>Gammaproteobacteria mediating utilization of methyl-, sulfur- and petroleum organic compounds in deep ocean hydrothermal plumes.</title>
        <authorList>
            <person name="Zhou Z."/>
            <person name="Liu Y."/>
            <person name="Pan J."/>
            <person name="Cron B.R."/>
            <person name="Toner B.M."/>
            <person name="Anantharaman K."/>
            <person name="Breier J.A."/>
            <person name="Dick G.J."/>
            <person name="Li M."/>
        </authorList>
    </citation>
    <scope>NUCLEOTIDE SEQUENCE</scope>
    <source>
        <strain evidence="1">SZUA-1451</strain>
    </source>
</reference>
<dbReference type="InterPro" id="IPR008508">
    <property type="entry name" value="Bax1"/>
</dbReference>
<organism evidence="1 2">
    <name type="scientific">Thermococcus paralvinellae</name>
    <dbReference type="NCBI Taxonomy" id="582419"/>
    <lineage>
        <taxon>Archaea</taxon>
        <taxon>Methanobacteriati</taxon>
        <taxon>Methanobacteriota</taxon>
        <taxon>Thermococci</taxon>
        <taxon>Thermococcales</taxon>
        <taxon>Thermococcaceae</taxon>
        <taxon>Thermococcus</taxon>
    </lineage>
</organism>
<sequence>MFPKELLDARKSRGKIFLKFAGEDHLKLAKAVIMAFKSSVGQSYDNLQEKLRHLETAKNYRKVRGFAKLIERECVFEIPTELNPIEVRRFLFERGYVTSEFERLKVLQEAAEHFGVSIEEIEKAVFADRDEERVLRAVPNINPEELIKRYNLSLLQTLMFNALRMSFKVSSNYQAIFRKIKWLGLMYELYGDSVDITGPASVLKLTRKYGTSMAKLIPEIVKAKEWWIRAEILDEYSKRVYIFELSNLDNVPLSKIEERVEYDSSLERQFSAKIKFLLGAEVVREPGILKAGKYAYIPDFLVRKNGKEVYVEIAGFWTEEYLKSKLEKISKLNVPMLIIVNDELLAGKLKRIQGKNVVLMRKGKIPYKEVIAKLKEMLS</sequence>
<proteinExistence type="predicted"/>
<name>A0A832Z8T9_9EURY</name>
<dbReference type="EMBL" id="DQUG01000018">
    <property type="protein sequence ID" value="HIP74644.1"/>
    <property type="molecule type" value="Genomic_DNA"/>
</dbReference>
<dbReference type="Gene3D" id="3.40.91.30">
    <property type="match status" value="1"/>
</dbReference>
<dbReference type="PIRSF" id="PIRSF019435">
    <property type="entry name" value="UCP019435"/>
    <property type="match status" value="1"/>
</dbReference>
<evidence type="ECO:0000313" key="2">
    <source>
        <dbReference type="Proteomes" id="UP000649326"/>
    </source>
</evidence>
<protein>
    <submittedName>
        <fullName evidence="1">DUF790 family protein</fullName>
    </submittedName>
</protein>
<gene>
    <name evidence="1" type="ORF">EYH13_00455</name>
</gene>
<dbReference type="Pfam" id="PF05626">
    <property type="entry name" value="DUF790"/>
    <property type="match status" value="1"/>
</dbReference>
<dbReference type="Proteomes" id="UP000649326">
    <property type="component" value="Unassembled WGS sequence"/>
</dbReference>
<dbReference type="PANTHER" id="PTHR39640">
    <property type="entry name" value="VNG6129C"/>
    <property type="match status" value="1"/>
</dbReference>
<accession>A0A832Z8T9</accession>
<dbReference type="AlphaFoldDB" id="A0A832Z8T9"/>